<feature type="chain" id="PRO_5040835160" description="Lipoprotein" evidence="1">
    <location>
        <begin position="23"/>
        <end position="180"/>
    </location>
</feature>
<proteinExistence type="predicted"/>
<comment type="caution">
    <text evidence="2">The sequence shown here is derived from an EMBL/GenBank/DDBJ whole genome shotgun (WGS) entry which is preliminary data.</text>
</comment>
<name>A0A9X1YC45_9PROT</name>
<evidence type="ECO:0000313" key="2">
    <source>
        <dbReference type="EMBL" id="MCK8787027.1"/>
    </source>
</evidence>
<keyword evidence="1" id="KW-0732">Signal</keyword>
<dbReference type="EMBL" id="JALPRX010000103">
    <property type="protein sequence ID" value="MCK8787027.1"/>
    <property type="molecule type" value="Genomic_DNA"/>
</dbReference>
<evidence type="ECO:0000313" key="3">
    <source>
        <dbReference type="Proteomes" id="UP001139516"/>
    </source>
</evidence>
<reference evidence="2" key="1">
    <citation type="submission" date="2022-04" db="EMBL/GenBank/DDBJ databases">
        <title>Roseomonas acroporae sp. nov., isolated from coral Acropora digitifera.</title>
        <authorList>
            <person name="Sun H."/>
        </authorList>
    </citation>
    <scope>NUCLEOTIDE SEQUENCE</scope>
    <source>
        <strain evidence="2">NAR14</strain>
    </source>
</reference>
<feature type="signal peptide" evidence="1">
    <location>
        <begin position="1"/>
        <end position="22"/>
    </location>
</feature>
<protein>
    <recommendedName>
        <fullName evidence="4">Lipoprotein</fullName>
    </recommendedName>
</protein>
<dbReference type="RefSeq" id="WP_248669082.1">
    <property type="nucleotide sequence ID" value="NZ_JALPRX010000103.1"/>
</dbReference>
<gene>
    <name evidence="2" type="ORF">M0638_21875</name>
</gene>
<evidence type="ECO:0008006" key="4">
    <source>
        <dbReference type="Google" id="ProtNLM"/>
    </source>
</evidence>
<dbReference type="Proteomes" id="UP001139516">
    <property type="component" value="Unassembled WGS sequence"/>
</dbReference>
<evidence type="ECO:0000256" key="1">
    <source>
        <dbReference type="SAM" id="SignalP"/>
    </source>
</evidence>
<keyword evidence="3" id="KW-1185">Reference proteome</keyword>
<organism evidence="2 3">
    <name type="scientific">Roseomonas acroporae</name>
    <dbReference type="NCBI Taxonomy" id="2937791"/>
    <lineage>
        <taxon>Bacteria</taxon>
        <taxon>Pseudomonadati</taxon>
        <taxon>Pseudomonadota</taxon>
        <taxon>Alphaproteobacteria</taxon>
        <taxon>Acetobacterales</taxon>
        <taxon>Roseomonadaceae</taxon>
        <taxon>Roseomonas</taxon>
    </lineage>
</organism>
<sequence length="180" mass="19902">MRQPVVLTMACLVALLAPGCLQPPPPPYQGLGRDGYGPLSRRPYGICDPNDTADPLVDGLARGVTSVFYDLMREGLQHDTALYSEGLQDQFRFSADSPYPPVVLLDRSRRGIVFWYIGRQVRDEEVANAAAKYCRQAHGLRAAYEGAARRCGEVQRVALRVNGRQLAFVPTYVIAAFQCL</sequence>
<accession>A0A9X1YC45</accession>
<dbReference type="AlphaFoldDB" id="A0A9X1YC45"/>